<feature type="signal peptide" evidence="2">
    <location>
        <begin position="1"/>
        <end position="26"/>
    </location>
</feature>
<keyword evidence="1" id="KW-1133">Transmembrane helix</keyword>
<evidence type="ECO:0000313" key="4">
    <source>
        <dbReference type="RefSeq" id="XP_065643983.1"/>
    </source>
</evidence>
<reference evidence="4" key="2">
    <citation type="submission" date="2025-08" db="UniProtKB">
        <authorList>
            <consortium name="RefSeq"/>
        </authorList>
    </citation>
    <scope>IDENTIFICATION</scope>
</reference>
<feature type="transmembrane region" description="Helical" evidence="1">
    <location>
        <begin position="137"/>
        <end position="155"/>
    </location>
</feature>
<organism evidence="3 4">
    <name type="scientific">Hydra vulgaris</name>
    <name type="common">Hydra</name>
    <name type="synonym">Hydra attenuata</name>
    <dbReference type="NCBI Taxonomy" id="6087"/>
    <lineage>
        <taxon>Eukaryota</taxon>
        <taxon>Metazoa</taxon>
        <taxon>Cnidaria</taxon>
        <taxon>Hydrozoa</taxon>
        <taxon>Hydroidolina</taxon>
        <taxon>Anthoathecata</taxon>
        <taxon>Aplanulata</taxon>
        <taxon>Hydridae</taxon>
        <taxon>Hydra</taxon>
    </lineage>
</organism>
<keyword evidence="3" id="KW-1185">Reference proteome</keyword>
<evidence type="ECO:0000256" key="1">
    <source>
        <dbReference type="SAM" id="Phobius"/>
    </source>
</evidence>
<gene>
    <name evidence="4" type="primary">LOC100214636</name>
</gene>
<keyword evidence="2" id="KW-0732">Signal</keyword>
<keyword evidence="1" id="KW-0812">Transmembrane</keyword>
<dbReference type="InterPro" id="IPR036716">
    <property type="entry name" value="Pest_crys_N_sf"/>
</dbReference>
<proteinExistence type="predicted"/>
<keyword evidence="1" id="KW-0472">Membrane</keyword>
<dbReference type="Proteomes" id="UP001652625">
    <property type="component" value="Chromosome 01"/>
</dbReference>
<name>A0ABM4B582_HYDVU</name>
<dbReference type="GeneID" id="100214636"/>
<feature type="transmembrane region" description="Helical" evidence="1">
    <location>
        <begin position="261"/>
        <end position="283"/>
    </location>
</feature>
<evidence type="ECO:0000313" key="3">
    <source>
        <dbReference type="Proteomes" id="UP001652625"/>
    </source>
</evidence>
<dbReference type="RefSeq" id="XP_065643983.1">
    <property type="nucleotide sequence ID" value="XM_065787911.1"/>
</dbReference>
<accession>A0ABM4B582</accession>
<reference evidence="3" key="1">
    <citation type="submission" date="2025-05" db="UniProtKB">
        <authorList>
            <consortium name="RefSeq"/>
        </authorList>
    </citation>
    <scope>NUCLEOTIDE SEQUENCE [LARGE SCALE GENOMIC DNA]</scope>
</reference>
<dbReference type="Gene3D" id="1.20.190.10">
    <property type="entry name" value="Pesticidal crystal protein, N-terminal domain"/>
    <property type="match status" value="1"/>
</dbReference>
<evidence type="ECO:0000256" key="2">
    <source>
        <dbReference type="SAM" id="SignalP"/>
    </source>
</evidence>
<feature type="transmembrane region" description="Helical" evidence="1">
    <location>
        <begin position="114"/>
        <end position="131"/>
    </location>
</feature>
<protein>
    <submittedName>
        <fullName evidence="4">Uncharacterized protein LOC100214636 isoform X4</fullName>
    </submittedName>
</protein>
<feature type="chain" id="PRO_5046024610" evidence="2">
    <location>
        <begin position="27"/>
        <end position="660"/>
    </location>
</feature>
<sequence length="660" mass="75914">MLSKKVNMNWIVVFYILNWFINGALSAKESLNSLNELKELSLTVIKSEKKQKEKDNGVINTLSKVISVAESVKEKVDKIKIVEISNSSKEEIDVAFGVAKGLVSVIKGVRDKNFLNVVTGCLDIASSILMLTGPPGAIAGAIISLVSFGLSAFFVKEKKSQSQLILEGVEKIIKENEYLKLKEEIKSYFDILSESENQINEILINYTPDKQNSNPKDTEEFLKKKQGIFEEYDRKLTILKADVQNSFNSNDCLQSFSKMQFYFVASIRIEIFALHLIGLYELILPNKPSLIFKSEYDMVFGKIEKKNSDRQTILNYLLKQEKPQDVGKWKCVAEYYKYPGKFEFIDIFVKYSTKNIKPNTEFVVIVLNDNKFTKYSEFLIKENEVNKNVVLEDFGKSKIKSWITEIRWVFVPPKCKVTLYPFSKEIKSYKMTSDRIEIMGPTFIKVPKVKYEKLSIERSNELSGEYFRICQKNKMKGACFQIETKDLKSKQSIPMLFPAQSLYIPSGWKVDIHTSKKMFQGMKGPLMLEYICVENNIINQVSEKNEIISLSGFSVITPPQNEVKICSESNFSGWCDYIDTKFEENVLHSCKWKQINSFEIPKSLKMQVVWKKLKMKKETKEFILSSSNADISNIVSVNVLPRYDKKKKAKELHAQKVLNV</sequence>